<dbReference type="EMBL" id="UOET01000129">
    <property type="protein sequence ID" value="VAW27566.1"/>
    <property type="molecule type" value="Genomic_DNA"/>
</dbReference>
<organism evidence="1">
    <name type="scientific">hydrothermal vent metagenome</name>
    <dbReference type="NCBI Taxonomy" id="652676"/>
    <lineage>
        <taxon>unclassified sequences</taxon>
        <taxon>metagenomes</taxon>
        <taxon>ecological metagenomes</taxon>
    </lineage>
</organism>
<feature type="non-terminal residue" evidence="1">
    <location>
        <position position="1"/>
    </location>
</feature>
<accession>A0A3B0V6I8</accession>
<gene>
    <name evidence="1" type="ORF">MNBD_BACTEROID07-480</name>
</gene>
<dbReference type="PANTHER" id="PTHR12526:SF630">
    <property type="entry name" value="GLYCOSYLTRANSFERASE"/>
    <property type="match status" value="1"/>
</dbReference>
<dbReference type="Pfam" id="PF13692">
    <property type="entry name" value="Glyco_trans_1_4"/>
    <property type="match status" value="1"/>
</dbReference>
<dbReference type="SUPFAM" id="SSF53756">
    <property type="entry name" value="UDP-Glycosyltransferase/glycogen phosphorylase"/>
    <property type="match status" value="1"/>
</dbReference>
<dbReference type="AlphaFoldDB" id="A0A3B0V6I8"/>
<evidence type="ECO:0000313" key="1">
    <source>
        <dbReference type="EMBL" id="VAW27566.1"/>
    </source>
</evidence>
<dbReference type="PANTHER" id="PTHR12526">
    <property type="entry name" value="GLYCOSYLTRANSFERASE"/>
    <property type="match status" value="1"/>
</dbReference>
<protein>
    <recommendedName>
        <fullName evidence="2">Glycosyltransferase subfamily 4-like N-terminal domain-containing protein</fullName>
    </recommendedName>
</protein>
<proteinExistence type="predicted"/>
<name>A0A3B0V6I8_9ZZZZ</name>
<sequence>TGNRVKVLAVDSDKYSAAREGIPPAYRKKTGIEFVHLNLTVRPVSAFLNLFSRQSYHVQRFISKTFEKKLIEILLTQKFDIVQMETLFMAPYLHIIRKYSKAKILLRAHNIEHLIWKRIFLVSRNPVKKFYLHHLFTTLESYEKAVLNRFDGILPITKKDAGFFISNCQKPVQAIPFGVNLENYPLHDKQHEENALFHIGAMNWIPNEEGIRWFLKEVWPKVHLRFPELKLYLAGRAMPRWLTELKERNVVVLGEVPDAREFIIPKSISIAPLFSGSGVRIKIIESMCLGKAVISTKTGAEGIEYADGESILLAGTAEDFVSAIALLYENPEKAVNLGKNARRLMEAKHDNRKIIGQLEAFYREIL</sequence>
<reference evidence="1" key="1">
    <citation type="submission" date="2018-06" db="EMBL/GenBank/DDBJ databases">
        <authorList>
            <person name="Zhirakovskaya E."/>
        </authorList>
    </citation>
    <scope>NUCLEOTIDE SEQUENCE</scope>
</reference>
<dbReference type="Gene3D" id="3.40.50.2000">
    <property type="entry name" value="Glycogen Phosphorylase B"/>
    <property type="match status" value="2"/>
</dbReference>
<evidence type="ECO:0008006" key="2">
    <source>
        <dbReference type="Google" id="ProtNLM"/>
    </source>
</evidence>
<dbReference type="CDD" id="cd03801">
    <property type="entry name" value="GT4_PimA-like"/>
    <property type="match status" value="1"/>
</dbReference>